<feature type="compositionally biased region" description="Basic and acidic residues" evidence="1">
    <location>
        <begin position="13"/>
        <end position="45"/>
    </location>
</feature>
<organism evidence="2 3">
    <name type="scientific">Dreissena polymorpha</name>
    <name type="common">Zebra mussel</name>
    <name type="synonym">Mytilus polymorpha</name>
    <dbReference type="NCBI Taxonomy" id="45954"/>
    <lineage>
        <taxon>Eukaryota</taxon>
        <taxon>Metazoa</taxon>
        <taxon>Spiralia</taxon>
        <taxon>Lophotrochozoa</taxon>
        <taxon>Mollusca</taxon>
        <taxon>Bivalvia</taxon>
        <taxon>Autobranchia</taxon>
        <taxon>Heteroconchia</taxon>
        <taxon>Euheterodonta</taxon>
        <taxon>Imparidentia</taxon>
        <taxon>Neoheterodontei</taxon>
        <taxon>Myida</taxon>
        <taxon>Dreissenoidea</taxon>
        <taxon>Dreissenidae</taxon>
        <taxon>Dreissena</taxon>
    </lineage>
</organism>
<keyword evidence="3" id="KW-1185">Reference proteome</keyword>
<reference evidence="2" key="2">
    <citation type="submission" date="2020-11" db="EMBL/GenBank/DDBJ databases">
        <authorList>
            <person name="McCartney M.A."/>
            <person name="Auch B."/>
            <person name="Kono T."/>
            <person name="Mallez S."/>
            <person name="Becker A."/>
            <person name="Gohl D.M."/>
            <person name="Silverstein K.A.T."/>
            <person name="Koren S."/>
            <person name="Bechman K.B."/>
            <person name="Herman A."/>
            <person name="Abrahante J.E."/>
            <person name="Garbe J."/>
        </authorList>
    </citation>
    <scope>NUCLEOTIDE SEQUENCE</scope>
    <source>
        <strain evidence="2">Duluth1</strain>
        <tissue evidence="2">Whole animal</tissue>
    </source>
</reference>
<sequence length="139" mass="16095">MNGRSGSLPDINNHVDMRLARETRRLSYQRDSDPLYSSPKKDKDPPPTQKPMDNYKQNMVRVFPESGERLPRARNSQFPRNIGNGRISPDPDYHGPPRSPKPDYHEKRSRDLLNASNDSGLVRQTFVFQITIIFYRVAL</sequence>
<evidence type="ECO:0000313" key="2">
    <source>
        <dbReference type="EMBL" id="KAH3860451.1"/>
    </source>
</evidence>
<proteinExistence type="predicted"/>
<name>A0A9D4LM37_DREPO</name>
<evidence type="ECO:0000313" key="3">
    <source>
        <dbReference type="Proteomes" id="UP000828390"/>
    </source>
</evidence>
<feature type="compositionally biased region" description="Basic and acidic residues" evidence="1">
    <location>
        <begin position="89"/>
        <end position="110"/>
    </location>
</feature>
<comment type="caution">
    <text evidence="2">The sequence shown here is derived from an EMBL/GenBank/DDBJ whole genome shotgun (WGS) entry which is preliminary data.</text>
</comment>
<dbReference type="EMBL" id="JAIWYP010000002">
    <property type="protein sequence ID" value="KAH3860451.1"/>
    <property type="molecule type" value="Genomic_DNA"/>
</dbReference>
<reference evidence="2" key="1">
    <citation type="journal article" date="2019" name="bioRxiv">
        <title>The Genome of the Zebra Mussel, Dreissena polymorpha: A Resource for Invasive Species Research.</title>
        <authorList>
            <person name="McCartney M.A."/>
            <person name="Auch B."/>
            <person name="Kono T."/>
            <person name="Mallez S."/>
            <person name="Zhang Y."/>
            <person name="Obille A."/>
            <person name="Becker A."/>
            <person name="Abrahante J.E."/>
            <person name="Garbe J."/>
            <person name="Badalamenti J.P."/>
            <person name="Herman A."/>
            <person name="Mangelson H."/>
            <person name="Liachko I."/>
            <person name="Sullivan S."/>
            <person name="Sone E.D."/>
            <person name="Koren S."/>
            <person name="Silverstein K.A.T."/>
            <person name="Beckman K.B."/>
            <person name="Gohl D.M."/>
        </authorList>
    </citation>
    <scope>NUCLEOTIDE SEQUENCE</scope>
    <source>
        <strain evidence="2">Duluth1</strain>
        <tissue evidence="2">Whole animal</tissue>
    </source>
</reference>
<gene>
    <name evidence="2" type="ORF">DPMN_023351</name>
</gene>
<feature type="region of interest" description="Disordered" evidence="1">
    <location>
        <begin position="1"/>
        <end position="110"/>
    </location>
</feature>
<dbReference type="AlphaFoldDB" id="A0A9D4LM37"/>
<accession>A0A9D4LM37</accession>
<dbReference type="Proteomes" id="UP000828390">
    <property type="component" value="Unassembled WGS sequence"/>
</dbReference>
<protein>
    <submittedName>
        <fullName evidence="2">Uncharacterized protein</fullName>
    </submittedName>
</protein>
<evidence type="ECO:0000256" key="1">
    <source>
        <dbReference type="SAM" id="MobiDB-lite"/>
    </source>
</evidence>